<evidence type="ECO:0000313" key="2">
    <source>
        <dbReference type="EMBL" id="CUQ24494.1"/>
    </source>
</evidence>
<organism evidence="2 3">
    <name type="scientific">Bacteroides thetaiotaomicron</name>
    <dbReference type="NCBI Taxonomy" id="818"/>
    <lineage>
        <taxon>Bacteria</taxon>
        <taxon>Pseudomonadati</taxon>
        <taxon>Bacteroidota</taxon>
        <taxon>Bacteroidia</taxon>
        <taxon>Bacteroidales</taxon>
        <taxon>Bacteroidaceae</taxon>
        <taxon>Bacteroides</taxon>
    </lineage>
</organism>
<keyword evidence="1" id="KW-0812">Transmembrane</keyword>
<feature type="transmembrane region" description="Helical" evidence="1">
    <location>
        <begin position="499"/>
        <end position="520"/>
    </location>
</feature>
<accession>A0A174UPU2</accession>
<name>A0A174UPU2_BACT4</name>
<feature type="transmembrane region" description="Helical" evidence="1">
    <location>
        <begin position="532"/>
        <end position="554"/>
    </location>
</feature>
<dbReference type="Proteomes" id="UP000095541">
    <property type="component" value="Unassembled WGS sequence"/>
</dbReference>
<evidence type="ECO:0000256" key="1">
    <source>
        <dbReference type="SAM" id="Phobius"/>
    </source>
</evidence>
<dbReference type="AlphaFoldDB" id="A0A174UPU2"/>
<dbReference type="EMBL" id="CZBI01000004">
    <property type="protein sequence ID" value="CUQ24494.1"/>
    <property type="molecule type" value="Genomic_DNA"/>
</dbReference>
<gene>
    <name evidence="2" type="ORF">ERS852557_03152</name>
</gene>
<keyword evidence="1" id="KW-1133">Transmembrane helix</keyword>
<proteinExistence type="predicted"/>
<protein>
    <submittedName>
        <fullName evidence="2">Uncharacterized protein</fullName>
    </submittedName>
</protein>
<evidence type="ECO:0000313" key="3">
    <source>
        <dbReference type="Proteomes" id="UP000095541"/>
    </source>
</evidence>
<sequence>MISILEQFYNQFLSEFPESWLPDGEDENVLFDKSTQLDRFFETCFIQLSKSIISGEYIGTPNFIDILNRFLEKTAAVEYAPLASRNSKVDKLLSSYRDLNYSIYNSLKRYNSFIIVSKKKFNTEEDKYKYGFYRLKKEESTDNDLILFSEIVIPLCICDYQFPANEDKFQDLLIIRNRLMEYTSEGSAERKAILSILLQKCHFIIRKIKQTPFYCNIESTVELIIPMEINIGSYEGFIKEECNSASKAEELLIDINGKNPNMKSFVLLMKYYKQNLTDKSDIDKMSFVLNQFSNIYQIKRDTKAFISPSNSIEEYDKFSLNSIFNFLHNCYFSFYTQKCEPNLKQIKDQLRHIENIQARTGVKNFHPYEKAIEAIIKCIEFHIGKDNFDDRLIEDKLEELNRVILLYEEAYEWSKSHQFFPFQLPFEESMYSASDCTTKLFMPSAYARYINYDTLKDKLEHFNRSKEYLRFRCDLSIERKEITQIKDDIKTSDKKAIDLIALFTASITFLFGIVNVFVVNNNQSIAELISNTMGLGIMLALFMCVYLLISPILIQKIDWKHFLLTGRFMFGILGVLIYLVVLFSIVFGPNSSSSKVKTPSQVSVENKVKSDTIISSKFEIGVSK</sequence>
<reference evidence="2 3" key="1">
    <citation type="submission" date="2015-09" db="EMBL/GenBank/DDBJ databases">
        <authorList>
            <consortium name="Pathogen Informatics"/>
        </authorList>
    </citation>
    <scope>NUCLEOTIDE SEQUENCE [LARGE SCALE GENOMIC DNA]</scope>
    <source>
        <strain evidence="2 3">2789STDY5834945</strain>
    </source>
</reference>
<feature type="transmembrane region" description="Helical" evidence="1">
    <location>
        <begin position="566"/>
        <end position="587"/>
    </location>
</feature>
<keyword evidence="1" id="KW-0472">Membrane</keyword>
<dbReference type="RefSeq" id="WP_055219994.1">
    <property type="nucleotide sequence ID" value="NZ_CZBI01000004.1"/>
</dbReference>